<accession>A0A368LMI6</accession>
<dbReference type="RefSeq" id="WP_086963199.1">
    <property type="nucleotide sequence ID" value="NZ_AP018680.1"/>
</dbReference>
<comment type="caution">
    <text evidence="2">The sequence shown here is derived from an EMBL/GenBank/DDBJ whole genome shotgun (WGS) entry which is preliminary data.</text>
</comment>
<dbReference type="PROSITE" id="PS51257">
    <property type="entry name" value="PROKAR_LIPOPROTEIN"/>
    <property type="match status" value="1"/>
</dbReference>
<keyword evidence="1" id="KW-0732">Signal</keyword>
<keyword evidence="3" id="KW-1185">Reference proteome</keyword>
<sequence>MNNYKKYAAIGGAVALAACWPLAVGQFAESTIIDAAKQLDKKEVSVEVVNYDRGYLNATAQTKITIVDSVLKQQLELDGLPTTLILNHQIHHGLFGVSSDTKTENYTEIPILIHSVTSFLGSTSVEVKSEKMTFNFAQDANSTLAFSPGTFNADISRDGQVKFDYQLDSFNGHFANGESLLLNSISGSGDGKKQQGFWIGQQNVGLGEINMLTPTGESAFNINQFNYRFNTKENASEATFSSQHHVSIDSIELEDDTLTDLGFDISFKDIGMEAFTQLLETYQAKSQALTSDDVKAITDNVDSLFEKGFTVSLNKMKATIRKGHFEGDWSLTVPKGDKKVSQNPMVILSMLEGETNAFISNDMAIEFPFIQAGLDNLIQQGVMLHKADGYHINGEIKEGNVEFKSGKKMPLFALLAPLFM</sequence>
<name>A0A368LMI6_9VIBR</name>
<feature type="signal peptide" evidence="1">
    <location>
        <begin position="1"/>
        <end position="23"/>
    </location>
</feature>
<dbReference type="AlphaFoldDB" id="A0A368LMI6"/>
<dbReference type="GeneID" id="303188369"/>
<dbReference type="Proteomes" id="UP000252479">
    <property type="component" value="Unassembled WGS sequence"/>
</dbReference>
<dbReference type="Pfam" id="PF06097">
    <property type="entry name" value="DUF945"/>
    <property type="match status" value="1"/>
</dbReference>
<feature type="chain" id="PRO_5017035013" evidence="1">
    <location>
        <begin position="24"/>
        <end position="420"/>
    </location>
</feature>
<dbReference type="OrthoDB" id="5915128at2"/>
<dbReference type="EMBL" id="QPGL01000001">
    <property type="protein sequence ID" value="RCS73119.1"/>
    <property type="molecule type" value="Genomic_DNA"/>
</dbReference>
<gene>
    <name evidence="2" type="ORF">CIK83_05525</name>
</gene>
<protein>
    <submittedName>
        <fullName evidence="2">DUF945 family protein</fullName>
    </submittedName>
</protein>
<dbReference type="InterPro" id="IPR010352">
    <property type="entry name" value="DUF945"/>
</dbReference>
<evidence type="ECO:0000313" key="3">
    <source>
        <dbReference type="Proteomes" id="UP000252479"/>
    </source>
</evidence>
<evidence type="ECO:0000256" key="1">
    <source>
        <dbReference type="SAM" id="SignalP"/>
    </source>
</evidence>
<organism evidence="2 3">
    <name type="scientific">Vibrio casei</name>
    <dbReference type="NCBI Taxonomy" id="673372"/>
    <lineage>
        <taxon>Bacteria</taxon>
        <taxon>Pseudomonadati</taxon>
        <taxon>Pseudomonadota</taxon>
        <taxon>Gammaproteobacteria</taxon>
        <taxon>Vibrionales</taxon>
        <taxon>Vibrionaceae</taxon>
        <taxon>Vibrio</taxon>
    </lineage>
</organism>
<proteinExistence type="predicted"/>
<evidence type="ECO:0000313" key="2">
    <source>
        <dbReference type="EMBL" id="RCS73119.1"/>
    </source>
</evidence>
<reference evidence="2 3" key="1">
    <citation type="journal article" date="2017" name="Elife">
        <title>Extensive horizontal gene transfer in cheese-associated bacteria.</title>
        <authorList>
            <person name="Bonham K.S."/>
            <person name="Wolfe B.E."/>
            <person name="Dutton R.J."/>
        </authorList>
    </citation>
    <scope>NUCLEOTIDE SEQUENCE [LARGE SCALE GENOMIC DNA]</scope>
    <source>
        <strain evidence="2 3">JB196</strain>
    </source>
</reference>